<accession>A0A5D4QQK1</accession>
<keyword evidence="2" id="KW-0812">Transmembrane</keyword>
<sequence length="135" mass="15550">MSAIRKRKVAKIETNYAKQQENTEISTARKRVLLIRRLTVFFVGAAAIAVLMISTLVTQSSALEEKALEKEKFEKKLASLKKNEVLLEEEIVKLNDDEYIAKLARKNYFLSEKDEIIFNLPEDKDGKKEKEKTSE</sequence>
<dbReference type="RefSeq" id="WP_148977043.1">
    <property type="nucleotide sequence ID" value="NZ_JAHXNN010000027.1"/>
</dbReference>
<dbReference type="EMBL" id="VTER01000019">
    <property type="protein sequence ID" value="TYS41277.1"/>
    <property type="molecule type" value="Genomic_DNA"/>
</dbReference>
<evidence type="ECO:0000256" key="1">
    <source>
        <dbReference type="SAM" id="Coils"/>
    </source>
</evidence>
<feature type="transmembrane region" description="Helical" evidence="2">
    <location>
        <begin position="38"/>
        <end position="57"/>
    </location>
</feature>
<organism evidence="3 4">
    <name type="scientific">Bacillus infantis</name>
    <dbReference type="NCBI Taxonomy" id="324767"/>
    <lineage>
        <taxon>Bacteria</taxon>
        <taxon>Bacillati</taxon>
        <taxon>Bacillota</taxon>
        <taxon>Bacilli</taxon>
        <taxon>Bacillales</taxon>
        <taxon>Bacillaceae</taxon>
        <taxon>Bacillus</taxon>
    </lineage>
</organism>
<comment type="caution">
    <text evidence="3">The sequence shown here is derived from an EMBL/GenBank/DDBJ whole genome shotgun (WGS) entry which is preliminary data.</text>
</comment>
<dbReference type="InterPro" id="IPR007060">
    <property type="entry name" value="FtsL/DivIC"/>
</dbReference>
<dbReference type="PANTHER" id="PTHR40027:SF1">
    <property type="entry name" value="CELL DIVISION PROTEIN DIVIC"/>
    <property type="match status" value="1"/>
</dbReference>
<dbReference type="PANTHER" id="PTHR40027">
    <property type="entry name" value="CELL DIVISION PROTEIN DIVIC"/>
    <property type="match status" value="1"/>
</dbReference>
<dbReference type="Proteomes" id="UP000322139">
    <property type="component" value="Unassembled WGS sequence"/>
</dbReference>
<name>A0A5D4QQK1_9BACI</name>
<evidence type="ECO:0000313" key="3">
    <source>
        <dbReference type="EMBL" id="TYS41277.1"/>
    </source>
</evidence>
<protein>
    <submittedName>
        <fullName evidence="3">Septum formation initiator family protein</fullName>
    </submittedName>
</protein>
<proteinExistence type="predicted"/>
<gene>
    <name evidence="3" type="ORF">FZD51_24310</name>
</gene>
<feature type="coiled-coil region" evidence="1">
    <location>
        <begin position="63"/>
        <end position="97"/>
    </location>
</feature>
<evidence type="ECO:0000256" key="2">
    <source>
        <dbReference type="SAM" id="Phobius"/>
    </source>
</evidence>
<keyword evidence="2" id="KW-0472">Membrane</keyword>
<dbReference type="InterPro" id="IPR039076">
    <property type="entry name" value="DivIC"/>
</dbReference>
<evidence type="ECO:0000313" key="4">
    <source>
        <dbReference type="Proteomes" id="UP000322139"/>
    </source>
</evidence>
<dbReference type="AlphaFoldDB" id="A0A5D4QQK1"/>
<keyword evidence="2" id="KW-1133">Transmembrane helix</keyword>
<dbReference type="GO" id="GO:0051301">
    <property type="term" value="P:cell division"/>
    <property type="evidence" value="ECO:0007669"/>
    <property type="project" value="InterPro"/>
</dbReference>
<reference evidence="3 4" key="1">
    <citation type="submission" date="2019-08" db="EMBL/GenBank/DDBJ databases">
        <title>Bacillus genomes from the desert of Cuatro Cienegas, Coahuila.</title>
        <authorList>
            <person name="Olmedo-Alvarez G."/>
        </authorList>
    </citation>
    <scope>NUCLEOTIDE SEQUENCE [LARGE SCALE GENOMIC DNA]</scope>
    <source>
        <strain evidence="3 4">CH446_14T</strain>
    </source>
</reference>
<keyword evidence="1" id="KW-0175">Coiled coil</keyword>
<dbReference type="Pfam" id="PF04977">
    <property type="entry name" value="DivIC"/>
    <property type="match status" value="1"/>
</dbReference>